<sequence>MRCNRALTHTSSVGCLETFRSIFAVTLPLVHANSRDAQVTVPNDHRYARLGTNLGIGQAKKGKGRIEAFPTGSPHTNTIAFTAEIESGSVAKNNLIPFRCSPDSLYATPLETEASRAAHVMGVAIPNVLQPGAFVWFEKRVGPQMKVLPVPG</sequence>
<dbReference type="AlphaFoldDB" id="A0A8X6W7D5"/>
<accession>A0A8X6W7D5</accession>
<dbReference type="Proteomes" id="UP000887159">
    <property type="component" value="Unassembled WGS sequence"/>
</dbReference>
<evidence type="ECO:0000313" key="2">
    <source>
        <dbReference type="Proteomes" id="UP000887159"/>
    </source>
</evidence>
<proteinExistence type="predicted"/>
<reference evidence="1" key="1">
    <citation type="submission" date="2020-08" db="EMBL/GenBank/DDBJ databases">
        <title>Multicomponent nature underlies the extraordinary mechanical properties of spider dragline silk.</title>
        <authorList>
            <person name="Kono N."/>
            <person name="Nakamura H."/>
            <person name="Mori M."/>
            <person name="Yoshida Y."/>
            <person name="Ohtoshi R."/>
            <person name="Malay A.D."/>
            <person name="Moran D.A.P."/>
            <person name="Tomita M."/>
            <person name="Numata K."/>
            <person name="Arakawa K."/>
        </authorList>
    </citation>
    <scope>NUCLEOTIDE SEQUENCE</scope>
</reference>
<keyword evidence="2" id="KW-1185">Reference proteome</keyword>
<comment type="caution">
    <text evidence="1">The sequence shown here is derived from an EMBL/GenBank/DDBJ whole genome shotgun (WGS) entry which is preliminary data.</text>
</comment>
<dbReference type="EMBL" id="BMAU01021389">
    <property type="protein sequence ID" value="GFY29645.1"/>
    <property type="molecule type" value="Genomic_DNA"/>
</dbReference>
<organism evidence="1 2">
    <name type="scientific">Trichonephila clavipes</name>
    <name type="common">Golden silk orbweaver</name>
    <name type="synonym">Nephila clavipes</name>
    <dbReference type="NCBI Taxonomy" id="2585209"/>
    <lineage>
        <taxon>Eukaryota</taxon>
        <taxon>Metazoa</taxon>
        <taxon>Ecdysozoa</taxon>
        <taxon>Arthropoda</taxon>
        <taxon>Chelicerata</taxon>
        <taxon>Arachnida</taxon>
        <taxon>Araneae</taxon>
        <taxon>Araneomorphae</taxon>
        <taxon>Entelegynae</taxon>
        <taxon>Araneoidea</taxon>
        <taxon>Nephilidae</taxon>
        <taxon>Trichonephila</taxon>
    </lineage>
</organism>
<protein>
    <submittedName>
        <fullName evidence="1">Uncharacterized protein</fullName>
    </submittedName>
</protein>
<name>A0A8X6W7D5_TRICX</name>
<gene>
    <name evidence="1" type="primary">NCL1_41373</name>
    <name evidence="1" type="ORF">TNCV_1812251</name>
</gene>
<evidence type="ECO:0000313" key="1">
    <source>
        <dbReference type="EMBL" id="GFY29645.1"/>
    </source>
</evidence>